<dbReference type="EMBL" id="ML213127">
    <property type="protein sequence ID" value="TFK77808.1"/>
    <property type="molecule type" value="Genomic_DNA"/>
</dbReference>
<name>A0A5C3NNE2_9APHY</name>
<dbReference type="Proteomes" id="UP000308197">
    <property type="component" value="Unassembled WGS sequence"/>
</dbReference>
<sequence>RRPEARTAHGAWLTRVTELRPSGGLTRTGSPTSLREHPIVRPARNRRQPHLLPASLLACPRVFTTSHCCGSRRCCVPAERRPQSIL</sequence>
<evidence type="ECO:0000313" key="2">
    <source>
        <dbReference type="Proteomes" id="UP000308197"/>
    </source>
</evidence>
<accession>A0A5C3NNE2</accession>
<keyword evidence="2" id="KW-1185">Reference proteome</keyword>
<protein>
    <submittedName>
        <fullName evidence="1">Uncharacterized protein</fullName>
    </submittedName>
</protein>
<dbReference type="InParanoid" id="A0A5C3NNE2"/>
<dbReference type="AlphaFoldDB" id="A0A5C3NNE2"/>
<reference evidence="1 2" key="1">
    <citation type="journal article" date="2019" name="Nat. Ecol. Evol.">
        <title>Megaphylogeny resolves global patterns of mushroom evolution.</title>
        <authorList>
            <person name="Varga T."/>
            <person name="Krizsan K."/>
            <person name="Foldi C."/>
            <person name="Dima B."/>
            <person name="Sanchez-Garcia M."/>
            <person name="Sanchez-Ramirez S."/>
            <person name="Szollosi G.J."/>
            <person name="Szarkandi J.G."/>
            <person name="Papp V."/>
            <person name="Albert L."/>
            <person name="Andreopoulos W."/>
            <person name="Angelini C."/>
            <person name="Antonin V."/>
            <person name="Barry K.W."/>
            <person name="Bougher N.L."/>
            <person name="Buchanan P."/>
            <person name="Buyck B."/>
            <person name="Bense V."/>
            <person name="Catcheside P."/>
            <person name="Chovatia M."/>
            <person name="Cooper J."/>
            <person name="Damon W."/>
            <person name="Desjardin D."/>
            <person name="Finy P."/>
            <person name="Geml J."/>
            <person name="Haridas S."/>
            <person name="Hughes K."/>
            <person name="Justo A."/>
            <person name="Karasinski D."/>
            <person name="Kautmanova I."/>
            <person name="Kiss B."/>
            <person name="Kocsube S."/>
            <person name="Kotiranta H."/>
            <person name="LaButti K.M."/>
            <person name="Lechner B.E."/>
            <person name="Liimatainen K."/>
            <person name="Lipzen A."/>
            <person name="Lukacs Z."/>
            <person name="Mihaltcheva S."/>
            <person name="Morgado L.N."/>
            <person name="Niskanen T."/>
            <person name="Noordeloos M.E."/>
            <person name="Ohm R.A."/>
            <person name="Ortiz-Santana B."/>
            <person name="Ovrebo C."/>
            <person name="Racz N."/>
            <person name="Riley R."/>
            <person name="Savchenko A."/>
            <person name="Shiryaev A."/>
            <person name="Soop K."/>
            <person name="Spirin V."/>
            <person name="Szebenyi C."/>
            <person name="Tomsovsky M."/>
            <person name="Tulloss R.E."/>
            <person name="Uehling J."/>
            <person name="Grigoriev I.V."/>
            <person name="Vagvolgyi C."/>
            <person name="Papp T."/>
            <person name="Martin F.M."/>
            <person name="Miettinen O."/>
            <person name="Hibbett D.S."/>
            <person name="Nagy L.G."/>
        </authorList>
    </citation>
    <scope>NUCLEOTIDE SEQUENCE [LARGE SCALE GENOMIC DNA]</scope>
    <source>
        <strain evidence="1 2">HHB13444</strain>
    </source>
</reference>
<evidence type="ECO:0000313" key="1">
    <source>
        <dbReference type="EMBL" id="TFK77808.1"/>
    </source>
</evidence>
<feature type="non-terminal residue" evidence="1">
    <location>
        <position position="1"/>
    </location>
</feature>
<gene>
    <name evidence="1" type="ORF">K466DRAFT_592987</name>
</gene>
<organism evidence="1 2">
    <name type="scientific">Polyporus arcularius HHB13444</name>
    <dbReference type="NCBI Taxonomy" id="1314778"/>
    <lineage>
        <taxon>Eukaryota</taxon>
        <taxon>Fungi</taxon>
        <taxon>Dikarya</taxon>
        <taxon>Basidiomycota</taxon>
        <taxon>Agaricomycotina</taxon>
        <taxon>Agaricomycetes</taxon>
        <taxon>Polyporales</taxon>
        <taxon>Polyporaceae</taxon>
        <taxon>Polyporus</taxon>
    </lineage>
</organism>
<proteinExistence type="predicted"/>